<protein>
    <submittedName>
        <fullName evidence="2">3-beta hydroxysteroid dehydrogenase</fullName>
    </submittedName>
</protein>
<accession>A0A2W5T0Z7</accession>
<dbReference type="EMBL" id="QFQP01000044">
    <property type="protein sequence ID" value="PZR05576.1"/>
    <property type="molecule type" value="Genomic_DNA"/>
</dbReference>
<dbReference type="InterPro" id="IPR051207">
    <property type="entry name" value="ComplexI_NDUFA9_subunit"/>
</dbReference>
<dbReference type="Proteomes" id="UP000249061">
    <property type="component" value="Unassembled WGS sequence"/>
</dbReference>
<sequence length="213" mass="22837">MSRRRLFVAGATGAVGQTLLPLAVRRQIDVLAHARPKSAARLGDRPVAAIELSDPKLYEVMRGCTTVVQLIGTMKKRFGSGDTYETSDIGTTRQLVEAAQACGTVDHLVLLSSVGAGSPRGAYLKAKAEAERLVVESGIPYTLFRPSAFEDRQGVFLPGMRALTSFVGALKYQPIKLQELASAILYSAVERAPLGVALEGKALWDIVAKAPRE</sequence>
<reference evidence="2 3" key="1">
    <citation type="submission" date="2017-08" db="EMBL/GenBank/DDBJ databases">
        <title>Infants hospitalized years apart are colonized by the same room-sourced microbial strains.</title>
        <authorList>
            <person name="Brooks B."/>
            <person name="Olm M.R."/>
            <person name="Firek B.A."/>
            <person name="Baker R."/>
            <person name="Thomas B.C."/>
            <person name="Morowitz M.J."/>
            <person name="Banfield J.F."/>
        </authorList>
    </citation>
    <scope>NUCLEOTIDE SEQUENCE [LARGE SCALE GENOMIC DNA]</scope>
    <source>
        <strain evidence="2">S2_003_000_R2_14</strain>
    </source>
</reference>
<dbReference type="AlphaFoldDB" id="A0A2W5T0Z7"/>
<evidence type="ECO:0000313" key="2">
    <source>
        <dbReference type="EMBL" id="PZR05576.1"/>
    </source>
</evidence>
<name>A0A2W5T0Z7_9BACT</name>
<dbReference type="GO" id="GO:0044877">
    <property type="term" value="F:protein-containing complex binding"/>
    <property type="evidence" value="ECO:0007669"/>
    <property type="project" value="TreeGrafter"/>
</dbReference>
<dbReference type="PANTHER" id="PTHR12126">
    <property type="entry name" value="NADH-UBIQUINONE OXIDOREDUCTASE 39 KDA SUBUNIT-RELATED"/>
    <property type="match status" value="1"/>
</dbReference>
<dbReference type="Pfam" id="PF13460">
    <property type="entry name" value="NAD_binding_10"/>
    <property type="match status" value="1"/>
</dbReference>
<comment type="caution">
    <text evidence="2">The sequence shown here is derived from an EMBL/GenBank/DDBJ whole genome shotgun (WGS) entry which is preliminary data.</text>
</comment>
<evidence type="ECO:0000259" key="1">
    <source>
        <dbReference type="Pfam" id="PF13460"/>
    </source>
</evidence>
<dbReference type="InterPro" id="IPR016040">
    <property type="entry name" value="NAD(P)-bd_dom"/>
</dbReference>
<dbReference type="PANTHER" id="PTHR12126:SF11">
    <property type="entry name" value="NADH DEHYDROGENASE [UBIQUINONE] 1 ALPHA SUBCOMPLEX SUBUNIT 9, MITOCHONDRIAL"/>
    <property type="match status" value="1"/>
</dbReference>
<organism evidence="2 3">
    <name type="scientific">Archangium gephyra</name>
    <dbReference type="NCBI Taxonomy" id="48"/>
    <lineage>
        <taxon>Bacteria</taxon>
        <taxon>Pseudomonadati</taxon>
        <taxon>Myxococcota</taxon>
        <taxon>Myxococcia</taxon>
        <taxon>Myxococcales</taxon>
        <taxon>Cystobacterineae</taxon>
        <taxon>Archangiaceae</taxon>
        <taxon>Archangium</taxon>
    </lineage>
</organism>
<dbReference type="SUPFAM" id="SSF51735">
    <property type="entry name" value="NAD(P)-binding Rossmann-fold domains"/>
    <property type="match status" value="1"/>
</dbReference>
<evidence type="ECO:0000313" key="3">
    <source>
        <dbReference type="Proteomes" id="UP000249061"/>
    </source>
</evidence>
<proteinExistence type="predicted"/>
<feature type="domain" description="NAD(P)-binding" evidence="1">
    <location>
        <begin position="10"/>
        <end position="154"/>
    </location>
</feature>
<dbReference type="InterPro" id="IPR036291">
    <property type="entry name" value="NAD(P)-bd_dom_sf"/>
</dbReference>
<gene>
    <name evidence="2" type="ORF">DI536_32195</name>
</gene>
<dbReference type="Gene3D" id="3.40.50.720">
    <property type="entry name" value="NAD(P)-binding Rossmann-like Domain"/>
    <property type="match status" value="1"/>
</dbReference>